<evidence type="ECO:0000313" key="7">
    <source>
        <dbReference type="EMBL" id="PIR84238.1"/>
    </source>
</evidence>
<dbReference type="Pfam" id="PF01258">
    <property type="entry name" value="zf-dskA_traR"/>
    <property type="match status" value="1"/>
</dbReference>
<evidence type="ECO:0000313" key="8">
    <source>
        <dbReference type="Proteomes" id="UP000231192"/>
    </source>
</evidence>
<dbReference type="GO" id="GO:0008270">
    <property type="term" value="F:zinc ion binding"/>
    <property type="evidence" value="ECO:0007669"/>
    <property type="project" value="UniProtKB-KW"/>
</dbReference>
<organism evidence="7 8">
    <name type="scientific">Candidatus Kaiserbacteria bacterium CG10_big_fil_rev_8_21_14_0_10_51_14</name>
    <dbReference type="NCBI Taxonomy" id="1974610"/>
    <lineage>
        <taxon>Bacteria</taxon>
        <taxon>Candidatus Kaiseribacteriota</taxon>
    </lineage>
</organism>
<feature type="compositionally biased region" description="Polar residues" evidence="5">
    <location>
        <begin position="26"/>
        <end position="40"/>
    </location>
</feature>
<dbReference type="Proteomes" id="UP000231192">
    <property type="component" value="Unassembled WGS sequence"/>
</dbReference>
<dbReference type="PROSITE" id="PS51128">
    <property type="entry name" value="ZF_DKSA_2"/>
    <property type="match status" value="1"/>
</dbReference>
<evidence type="ECO:0000256" key="2">
    <source>
        <dbReference type="ARBA" id="ARBA00022771"/>
    </source>
</evidence>
<feature type="compositionally biased region" description="Basic and acidic residues" evidence="5">
    <location>
        <begin position="1"/>
        <end position="21"/>
    </location>
</feature>
<dbReference type="SUPFAM" id="SSF57716">
    <property type="entry name" value="Glucocorticoid receptor-like (DNA-binding domain)"/>
    <property type="match status" value="1"/>
</dbReference>
<accession>A0A2H0UCU0</accession>
<sequence length="114" mass="12496">MEELRDSLEVERHTLEEELAGHGRMQASNGDWQGNSSGLSGTEADPADAADQIEELVTNVPLVEELEKQHRDVMDALKKMDSDTYGVCETCGEPIPFERLQANAAARTCIKHAG</sequence>
<name>A0A2H0UCU0_9BACT</name>
<comment type="caution">
    <text evidence="7">The sequence shown here is derived from an EMBL/GenBank/DDBJ whole genome shotgun (WGS) entry which is preliminary data.</text>
</comment>
<evidence type="ECO:0000256" key="5">
    <source>
        <dbReference type="SAM" id="MobiDB-lite"/>
    </source>
</evidence>
<keyword evidence="1" id="KW-0479">Metal-binding</keyword>
<evidence type="ECO:0000259" key="6">
    <source>
        <dbReference type="Pfam" id="PF01258"/>
    </source>
</evidence>
<dbReference type="AlphaFoldDB" id="A0A2H0UCU0"/>
<feature type="zinc finger region" description="dksA C4-type" evidence="4">
    <location>
        <begin position="88"/>
        <end position="112"/>
    </location>
</feature>
<evidence type="ECO:0000256" key="3">
    <source>
        <dbReference type="ARBA" id="ARBA00022833"/>
    </source>
</evidence>
<dbReference type="PANTHER" id="PTHR33823:SF4">
    <property type="entry name" value="GENERAL STRESS PROTEIN 16O"/>
    <property type="match status" value="1"/>
</dbReference>
<evidence type="ECO:0000256" key="1">
    <source>
        <dbReference type="ARBA" id="ARBA00022723"/>
    </source>
</evidence>
<keyword evidence="3" id="KW-0862">Zinc</keyword>
<evidence type="ECO:0000256" key="4">
    <source>
        <dbReference type="PROSITE-ProRule" id="PRU00510"/>
    </source>
</evidence>
<gene>
    <name evidence="7" type="ORF">COU18_00365</name>
</gene>
<feature type="region of interest" description="Disordered" evidence="5">
    <location>
        <begin position="1"/>
        <end position="51"/>
    </location>
</feature>
<feature type="domain" description="Zinc finger DksA/TraR C4-type" evidence="6">
    <location>
        <begin position="84"/>
        <end position="110"/>
    </location>
</feature>
<dbReference type="Gene3D" id="1.20.120.910">
    <property type="entry name" value="DksA, coiled-coil domain"/>
    <property type="match status" value="1"/>
</dbReference>
<proteinExistence type="predicted"/>
<dbReference type="InterPro" id="IPR000962">
    <property type="entry name" value="Znf_DskA_TraR"/>
</dbReference>
<dbReference type="EMBL" id="PFBK01000002">
    <property type="protein sequence ID" value="PIR84238.1"/>
    <property type="molecule type" value="Genomic_DNA"/>
</dbReference>
<dbReference type="PANTHER" id="PTHR33823">
    <property type="entry name" value="RNA POLYMERASE-BINDING TRANSCRIPTION FACTOR DKSA-RELATED"/>
    <property type="match status" value="1"/>
</dbReference>
<keyword evidence="2" id="KW-0863">Zinc-finger</keyword>
<protein>
    <recommendedName>
        <fullName evidence="6">Zinc finger DksA/TraR C4-type domain-containing protein</fullName>
    </recommendedName>
</protein>
<reference evidence="8" key="1">
    <citation type="submission" date="2017-09" db="EMBL/GenBank/DDBJ databases">
        <title>Depth-based differentiation of microbial function through sediment-hosted aquifers and enrichment of novel symbionts in the deep terrestrial subsurface.</title>
        <authorList>
            <person name="Probst A.J."/>
            <person name="Ladd B."/>
            <person name="Jarett J.K."/>
            <person name="Geller-Mcgrath D.E."/>
            <person name="Sieber C.M.K."/>
            <person name="Emerson J.B."/>
            <person name="Anantharaman K."/>
            <person name="Thomas B.C."/>
            <person name="Malmstrom R."/>
            <person name="Stieglmeier M."/>
            <person name="Klingl A."/>
            <person name="Woyke T."/>
            <person name="Ryan C.M."/>
            <person name="Banfield J.F."/>
        </authorList>
    </citation>
    <scope>NUCLEOTIDE SEQUENCE [LARGE SCALE GENOMIC DNA]</scope>
</reference>